<dbReference type="Pfam" id="PF07883">
    <property type="entry name" value="Cupin_2"/>
    <property type="match status" value="1"/>
</dbReference>
<dbReference type="RefSeq" id="WP_126135834.1">
    <property type="nucleotide sequence ID" value="NZ_CAMXYX010000013.1"/>
</dbReference>
<evidence type="ECO:0000256" key="2">
    <source>
        <dbReference type="ARBA" id="ARBA00023125"/>
    </source>
</evidence>
<dbReference type="PANTHER" id="PTHR43280">
    <property type="entry name" value="ARAC-FAMILY TRANSCRIPTIONAL REGULATOR"/>
    <property type="match status" value="1"/>
</dbReference>
<feature type="domain" description="HTH araC/xylS-type" evidence="4">
    <location>
        <begin position="186"/>
        <end position="289"/>
    </location>
</feature>
<dbReference type="Gene3D" id="2.60.120.10">
    <property type="entry name" value="Jelly Rolls"/>
    <property type="match status" value="1"/>
</dbReference>
<name>A0ABT5V6U1_9ACTO</name>
<dbReference type="InterPro" id="IPR018060">
    <property type="entry name" value="HTH_AraC"/>
</dbReference>
<dbReference type="GeneID" id="83609240"/>
<keyword evidence="3" id="KW-0804">Transcription</keyword>
<keyword evidence="6" id="KW-1185">Reference proteome</keyword>
<evidence type="ECO:0000256" key="1">
    <source>
        <dbReference type="ARBA" id="ARBA00023015"/>
    </source>
</evidence>
<organism evidence="5 6">
    <name type="scientific">Actinotignum sanguinis</name>
    <dbReference type="NCBI Taxonomy" id="1445614"/>
    <lineage>
        <taxon>Bacteria</taxon>
        <taxon>Bacillati</taxon>
        <taxon>Actinomycetota</taxon>
        <taxon>Actinomycetes</taxon>
        <taxon>Actinomycetales</taxon>
        <taxon>Actinomycetaceae</taxon>
        <taxon>Actinotignum</taxon>
    </lineage>
</organism>
<dbReference type="Gene3D" id="1.10.10.60">
    <property type="entry name" value="Homeodomain-like"/>
    <property type="match status" value="2"/>
</dbReference>
<dbReference type="PROSITE" id="PS01124">
    <property type="entry name" value="HTH_ARAC_FAMILY_2"/>
    <property type="match status" value="1"/>
</dbReference>
<keyword evidence="1" id="KW-0805">Transcription regulation</keyword>
<dbReference type="SUPFAM" id="SSF51215">
    <property type="entry name" value="Regulatory protein AraC"/>
    <property type="match status" value="1"/>
</dbReference>
<comment type="caution">
    <text evidence="5">The sequence shown here is derived from an EMBL/GenBank/DDBJ whole genome shotgun (WGS) entry which is preliminary data.</text>
</comment>
<dbReference type="Pfam" id="PF12833">
    <property type="entry name" value="HTH_18"/>
    <property type="match status" value="1"/>
</dbReference>
<dbReference type="SUPFAM" id="SSF46689">
    <property type="entry name" value="Homeodomain-like"/>
    <property type="match status" value="2"/>
</dbReference>
<proteinExistence type="predicted"/>
<dbReference type="InterPro" id="IPR037923">
    <property type="entry name" value="HTH-like"/>
</dbReference>
<protein>
    <submittedName>
        <fullName evidence="5">AraC family transcriptional regulator</fullName>
    </submittedName>
</protein>
<evidence type="ECO:0000313" key="6">
    <source>
        <dbReference type="Proteomes" id="UP001219297"/>
    </source>
</evidence>
<dbReference type="PANTHER" id="PTHR43280:SF28">
    <property type="entry name" value="HTH-TYPE TRANSCRIPTIONAL ACTIVATOR RHAS"/>
    <property type="match status" value="1"/>
</dbReference>
<dbReference type="CDD" id="cd02208">
    <property type="entry name" value="cupin_RmlC-like"/>
    <property type="match status" value="1"/>
</dbReference>
<gene>
    <name evidence="5" type="ORF">PWJ81_06340</name>
</gene>
<keyword evidence="2" id="KW-0238">DNA-binding</keyword>
<dbReference type="SMART" id="SM00342">
    <property type="entry name" value="HTH_ARAC"/>
    <property type="match status" value="1"/>
</dbReference>
<sequence>MMDNRIHDPKEPILNRAFCEVGSMPAEYPALVLVHRHPEVVPTHWHSGVEVNYVVQGGGSVTIDSRVEALYPGKLCIISPYTPHSFITESRDGKTPLILSITYDSSRIERIYKKADLYVLAVDSARARDADRQALIDLCLRMIDTTHLLGPERVFGINAILFDILFLLYQNFVVKCRPRGIRRATDTTILAIISDIERRHREPLTAASVAETHGYSREHFSRLFRLSTGMTFKQYLTRLRVEDAYYLLMEEQVPTLEDIAQRVGFPSTRALNRAFMERHGVAPLEYRKQRLGRDSSGK</sequence>
<evidence type="ECO:0000313" key="5">
    <source>
        <dbReference type="EMBL" id="MDE1656685.1"/>
    </source>
</evidence>
<accession>A0ABT5V6U1</accession>
<dbReference type="InterPro" id="IPR014710">
    <property type="entry name" value="RmlC-like_jellyroll"/>
</dbReference>
<dbReference type="InterPro" id="IPR009057">
    <property type="entry name" value="Homeodomain-like_sf"/>
</dbReference>
<dbReference type="InterPro" id="IPR013096">
    <property type="entry name" value="Cupin_2"/>
</dbReference>
<dbReference type="EMBL" id="JARBHI010000013">
    <property type="protein sequence ID" value="MDE1656685.1"/>
    <property type="molecule type" value="Genomic_DNA"/>
</dbReference>
<evidence type="ECO:0000256" key="3">
    <source>
        <dbReference type="ARBA" id="ARBA00023163"/>
    </source>
</evidence>
<reference evidence="5 6" key="1">
    <citation type="submission" date="2023-02" db="EMBL/GenBank/DDBJ databases">
        <title>Defining the Infant Male Urobiome and Moving Towards Mechanisms in Urobiome Research.</title>
        <authorList>
            <person name="Reasoner S."/>
            <person name="Flores V."/>
            <person name="Van Horn G."/>
            <person name="Morales G."/>
            <person name="Peard L."/>
            <person name="Abelson B."/>
            <person name="Manuel C."/>
            <person name="Lee J."/>
            <person name="Baker B."/>
            <person name="Williams T."/>
            <person name="Schmitz J."/>
            <person name="Clayton D."/>
            <person name="Hadjifrangiskou M."/>
        </authorList>
    </citation>
    <scope>NUCLEOTIDE SEQUENCE [LARGE SCALE GENOMIC DNA]</scope>
    <source>
        <strain evidence="5 6">AS1053</strain>
    </source>
</reference>
<evidence type="ECO:0000259" key="4">
    <source>
        <dbReference type="PROSITE" id="PS01124"/>
    </source>
</evidence>
<dbReference type="Proteomes" id="UP001219297">
    <property type="component" value="Unassembled WGS sequence"/>
</dbReference>